<proteinExistence type="predicted"/>
<evidence type="ECO:0000313" key="1">
    <source>
        <dbReference type="EMBL" id="GAF85116.1"/>
    </source>
</evidence>
<organism evidence="1">
    <name type="scientific">marine sediment metagenome</name>
    <dbReference type="NCBI Taxonomy" id="412755"/>
    <lineage>
        <taxon>unclassified sequences</taxon>
        <taxon>metagenomes</taxon>
        <taxon>ecological metagenomes</taxon>
    </lineage>
</organism>
<accession>X0TCS1</accession>
<name>X0TCS1_9ZZZZ</name>
<comment type="caution">
    <text evidence="1">The sequence shown here is derived from an EMBL/GenBank/DDBJ whole genome shotgun (WGS) entry which is preliminary data.</text>
</comment>
<gene>
    <name evidence="1" type="ORF">S01H1_04612</name>
</gene>
<dbReference type="AlphaFoldDB" id="X0TCS1"/>
<dbReference type="EMBL" id="BARS01002426">
    <property type="protein sequence ID" value="GAF85116.1"/>
    <property type="molecule type" value="Genomic_DNA"/>
</dbReference>
<sequence length="129" mass="14349">MNEETRELLLECKKAGYEFVAICCMDKRVPISVKLEKVGERKYSNMPSGGSYWGESAVQNKGDTPRYPPTVVCAAPNRRDTGRPAIWDICKNSTLTAALDWGGLGCGESHQIRPNHNLDRGCYDLKELA</sequence>
<reference evidence="1" key="1">
    <citation type="journal article" date="2014" name="Front. Microbiol.">
        <title>High frequency of phylogenetically diverse reductive dehalogenase-homologous genes in deep subseafloor sedimentary metagenomes.</title>
        <authorList>
            <person name="Kawai M."/>
            <person name="Futagami T."/>
            <person name="Toyoda A."/>
            <person name="Takaki Y."/>
            <person name="Nishi S."/>
            <person name="Hori S."/>
            <person name="Arai W."/>
            <person name="Tsubouchi T."/>
            <person name="Morono Y."/>
            <person name="Uchiyama I."/>
            <person name="Ito T."/>
            <person name="Fujiyama A."/>
            <person name="Inagaki F."/>
            <person name="Takami H."/>
        </authorList>
    </citation>
    <scope>NUCLEOTIDE SEQUENCE</scope>
    <source>
        <strain evidence="1">Expedition CK06-06</strain>
    </source>
</reference>
<protein>
    <submittedName>
        <fullName evidence="1">Uncharacterized protein</fullName>
    </submittedName>
</protein>